<reference evidence="2" key="1">
    <citation type="submission" date="2023-10" db="EMBL/GenBank/DDBJ databases">
        <authorList>
            <person name="Chen Y."/>
            <person name="Shah S."/>
            <person name="Dougan E. K."/>
            <person name="Thang M."/>
            <person name="Chan C."/>
        </authorList>
    </citation>
    <scope>NUCLEOTIDE SEQUENCE [LARGE SCALE GENOMIC DNA]</scope>
</reference>
<dbReference type="PANTHER" id="PTHR48125">
    <property type="entry name" value="LP07818P1"/>
    <property type="match status" value="1"/>
</dbReference>
<sequence>MPNSPGVAQASKYMFWCMSMGPPWVKHDEWTETANGLQDTPTIAQIAGPQQDAAAPPAMAAPSKATVAVDPQAEKQAAGNADGGKQAPSLPEGGGRLLATARCGGPLLAFLWALVTVVRDPPSPEEEPLEGEEFTPERVMPVEVWSRRYYRRSATDGVEIFLVRRKTGNCWAALLPDLSMGTITITAKTTVFADPVPGIRWQALPALSQVQKDSFMQQATDGLRAGTIPPLDLYRPGRQAQQAVAVNVAYAVASSARSSLRTVRWALRSPYRLLGLLALGFVLFEALKYLGVVDMIVETWLAFVSWIVTCRDTLIESSETIQEWVSYGGEWLEWARKLMPLRRWAALLLALILLMIWGAHEMQEAEEAGHSSVASSSASSVVGDVGGAAAVAPPLPPPVAAPPPAAAPSDAALVAQLDDLAESQRAMAAELNEIRIAERARGLRRSAMVSSSVDRGAEAAAANQLQIQSMLSRLDEFEARLQGGAAAGPPAAAAAPSPATPAGAAEGPTSPARADATVLMETPDKRAASEPAEAVPLAIKRMRFKAQMPQQVFLEQLEDFKECPASEWATKMPEGYRERIAPDVLSEVYSTGKTAEAWARDYIRDRGLTDCNTAREMIATFAAVDTMLMTDRQKGLLNQVSFERLVRKGYALVRAYRNVHCRDDWSRPKDSKSWKSKVDWEAARRLDPQLADESTIRVMSAEEEVKKAMGRDAQLIKARTHLDGGGASPPTSSSRRVLSRWREELDIAQRANRCLLGLRQLYRGTFGDELLHPGEIWGQGPLPSTMDGDLSRRVLEEVRRLPPPPSTPERGAAILRLRPAATAAENQSRSTYAQRLAELRRRCAGGQVRLPDRGETFPAHWERVALPPPGSMPVSARSASPRVAQMLGDFRREMLKEDGEECVRAAEVKNYVDPRFRRKKDMLMLARRMALAGMLCRCESKVDEVGLFCVVKKAEIVDGEPLVSLRLVFDQRRSNLRWRSPPWCAMGGVSAMSFLDVSEEMMEEGARMVFGTGDLPDFYYTLDLGEAIAPYFVLPGVRASELLDVLPSDACLSGLGEHVGARVALMGFSWACWMAQTTMEDLFNSGPSLGMPALAEEQRLAEGGPLPLISREVPAAHYEYIDDFGIIGVDYPPVADAEPPTQVRDIWLGAKYLVNAAGFNVHKDDCSGQARMIGGDFVGTRLAPNQDKMWLAVAGVSEILRQRSEFPDAVAKIVGILSWGFLITRGALSVFSEVYHWCMEFRGGPRRRLPDEVLRELALAAAVVPLVSVDLAMPWDPTVTMFDASLYGGAIISAQADTQEMRREGVELGTRVRAPPVHACWDDMSRWKETGQVIEELADIAEEDPFAPLRLGWPVRAKVLRFLHLCSGHTRSGDLEFWLARLAARRGYVMQCTNVDIGFGPEFDLSEEVNVRRLELLAELEVDGGHAGPSCATWSRVRFQPGGPPPVRLRSHPWGRPGLHGADLRKVEMGSAQLLSSLRVLRAIGLRGGSVSLEHPADPGKPPFPSIFATPEVLEWEETLGAYRVTFPQCMWGCPALKLTTISGTAKHLQRFIRPCIHKNHMASLCGKDETGRFRTRVAQAYSSELCRALAERHLDAMLDGRERREAEFTERAVELLIKETLERRRRDIRDIDVLPASFLEASG</sequence>
<evidence type="ECO:0000313" key="3">
    <source>
        <dbReference type="Proteomes" id="UP001189429"/>
    </source>
</evidence>
<dbReference type="EMBL" id="CAUYUJ010010001">
    <property type="protein sequence ID" value="CAK0828271.1"/>
    <property type="molecule type" value="Genomic_DNA"/>
</dbReference>
<feature type="region of interest" description="Disordered" evidence="1">
    <location>
        <begin position="485"/>
        <end position="511"/>
    </location>
</feature>
<dbReference type="PANTHER" id="PTHR48125:SF10">
    <property type="entry name" value="OS12G0136300 PROTEIN"/>
    <property type="match status" value="1"/>
</dbReference>
<proteinExistence type="predicted"/>
<comment type="caution">
    <text evidence="2">The sequence shown here is derived from an EMBL/GenBank/DDBJ whole genome shotgun (WGS) entry which is preliminary data.</text>
</comment>
<keyword evidence="3" id="KW-1185">Reference proteome</keyword>
<feature type="region of interest" description="Disordered" evidence="1">
    <location>
        <begin position="64"/>
        <end position="92"/>
    </location>
</feature>
<evidence type="ECO:0000256" key="1">
    <source>
        <dbReference type="SAM" id="MobiDB-lite"/>
    </source>
</evidence>
<evidence type="ECO:0008006" key="4">
    <source>
        <dbReference type="Google" id="ProtNLM"/>
    </source>
</evidence>
<accession>A0ABN9SCY8</accession>
<name>A0ABN9SCY8_9DINO</name>
<evidence type="ECO:0000313" key="2">
    <source>
        <dbReference type="EMBL" id="CAK0828271.1"/>
    </source>
</evidence>
<organism evidence="2 3">
    <name type="scientific">Prorocentrum cordatum</name>
    <dbReference type="NCBI Taxonomy" id="2364126"/>
    <lineage>
        <taxon>Eukaryota</taxon>
        <taxon>Sar</taxon>
        <taxon>Alveolata</taxon>
        <taxon>Dinophyceae</taxon>
        <taxon>Prorocentrales</taxon>
        <taxon>Prorocentraceae</taxon>
        <taxon>Prorocentrum</taxon>
    </lineage>
</organism>
<gene>
    <name evidence="2" type="ORF">PCOR1329_LOCUS27543</name>
</gene>
<protein>
    <recommendedName>
        <fullName evidence="4">DNA-directed DNA polymerase</fullName>
    </recommendedName>
</protein>
<dbReference type="Proteomes" id="UP001189429">
    <property type="component" value="Unassembled WGS sequence"/>
</dbReference>